<gene>
    <name evidence="5" type="ORF">HEB94_009718</name>
</gene>
<dbReference type="Gene3D" id="3.90.1170.50">
    <property type="entry name" value="Aldehyde oxidase/xanthine dehydrogenase, a/b hammerhead"/>
    <property type="match status" value="1"/>
</dbReference>
<dbReference type="Gene3D" id="3.30.365.10">
    <property type="entry name" value="Aldehyde oxidase/xanthine dehydrogenase, molybdopterin binding domain"/>
    <property type="match status" value="4"/>
</dbReference>
<comment type="caution">
    <text evidence="5">The sequence shown here is derived from an EMBL/GenBank/DDBJ whole genome shotgun (WGS) entry which is preliminary data.</text>
</comment>
<dbReference type="SUPFAM" id="SSF56003">
    <property type="entry name" value="Molybdenum cofactor-binding domain"/>
    <property type="match status" value="1"/>
</dbReference>
<evidence type="ECO:0000259" key="4">
    <source>
        <dbReference type="SMART" id="SM01008"/>
    </source>
</evidence>
<dbReference type="EMBL" id="JADBEM010000001">
    <property type="protein sequence ID" value="MBE1612870.1"/>
    <property type="molecule type" value="Genomic_DNA"/>
</dbReference>
<dbReference type="PANTHER" id="PTHR11908">
    <property type="entry name" value="XANTHINE DEHYDROGENASE"/>
    <property type="match status" value="1"/>
</dbReference>
<dbReference type="SUPFAM" id="SSF54665">
    <property type="entry name" value="CO dehydrogenase molybdoprotein N-domain-like"/>
    <property type="match status" value="1"/>
</dbReference>
<evidence type="ECO:0000256" key="2">
    <source>
        <dbReference type="ARBA" id="ARBA00023002"/>
    </source>
</evidence>
<dbReference type="RefSeq" id="WP_337918466.1">
    <property type="nucleotide sequence ID" value="NZ_BAABJL010000084.1"/>
</dbReference>
<feature type="region of interest" description="Disordered" evidence="3">
    <location>
        <begin position="611"/>
        <end position="663"/>
    </location>
</feature>
<keyword evidence="1" id="KW-0500">Molybdenum</keyword>
<sequence>MSSPLNIHAIGLALPRLDGPAKVTGAAPYAYEHVVEHPAYLFPVQASIARGRVVAIDTSAAAAVPGVLDVMTHENAPRLASDGDLELWVLQSDQVFYRGQFVAAVTAESPETARHAAGLVRVDYAQERHDVVLNADSDELYVPGMLTVGEPTDSDDGDLDAGLAAAEIVVDQTYTTPMEHNNPMEPHAVIAAWHGTGEDARLTIYCGSQGVSWMQAELATMFGLEPSRIRMVSPYVGGGFGSKAFVHPDTVLAALAAQRSGGRPVKLALTRQQMFAIVGYRTSTIQRVQLGADRDGRLTAIAHEVVQLTSRFKEWVEQTALSTRTMYAAPNRRTKHRVARLDLPQPTIMRAPGECPGMFATEVAMDELAVACGLDPIELRIRNEPDLDPDTGLPFSGRHVVECYREGARRFGWEGRDPTPRVRREHGWLVGTGMAASTYPAVRMAGSAASIRFGADGCYVVQIAAADIGTGTWTTLTQVAADALAVPVTSIDLRIGDTALPPGSAAGRSSGMASWGSTIVAAACAFRDAYGTDPPVDAEAQAPMPDHPEAERYAAHSFGAQFAEVRVHADTGEIRVSRMLGVFDAGRIVNPRTARSQFVGGMTMGISMALHENSRARPAVRPRRQPGLRRVPHRRERRHRRDRRRLDRRTRPASQGAGCAWHR</sequence>
<dbReference type="InterPro" id="IPR016208">
    <property type="entry name" value="Ald_Oxase/xanthine_DH-like"/>
</dbReference>
<evidence type="ECO:0000313" key="5">
    <source>
        <dbReference type="EMBL" id="MBE1612870.1"/>
    </source>
</evidence>
<dbReference type="GO" id="GO:0005506">
    <property type="term" value="F:iron ion binding"/>
    <property type="evidence" value="ECO:0007669"/>
    <property type="project" value="InterPro"/>
</dbReference>
<accession>A0A927RI36</accession>
<dbReference type="EC" id="1.17.1.4" evidence="5"/>
<dbReference type="Proteomes" id="UP000638648">
    <property type="component" value="Unassembled WGS sequence"/>
</dbReference>
<dbReference type="Pfam" id="PF20256">
    <property type="entry name" value="MoCoBD_2"/>
    <property type="match status" value="1"/>
</dbReference>
<keyword evidence="6" id="KW-1185">Reference proteome</keyword>
<proteinExistence type="predicted"/>
<dbReference type="InterPro" id="IPR036856">
    <property type="entry name" value="Ald_Oxase/Xan_DH_a/b_sf"/>
</dbReference>
<dbReference type="AlphaFoldDB" id="A0A927RI36"/>
<reference evidence="5" key="1">
    <citation type="submission" date="2020-10" db="EMBL/GenBank/DDBJ databases">
        <title>Sequencing the genomes of 1000 actinobacteria strains.</title>
        <authorList>
            <person name="Klenk H.-P."/>
        </authorList>
    </citation>
    <scope>NUCLEOTIDE SEQUENCE</scope>
    <source>
        <strain evidence="5">DSM 45354</strain>
    </source>
</reference>
<dbReference type="SMART" id="SM01008">
    <property type="entry name" value="Ald_Xan_dh_C"/>
    <property type="match status" value="1"/>
</dbReference>
<name>A0A927RI36_9ACTN</name>
<keyword evidence="2 5" id="KW-0560">Oxidoreductase</keyword>
<dbReference type="InterPro" id="IPR037165">
    <property type="entry name" value="AldOxase/xan_DH_Mopterin-bd_sf"/>
</dbReference>
<organism evidence="5 6">
    <name type="scientific">Actinopolymorpha pittospori</name>
    <dbReference type="NCBI Taxonomy" id="648752"/>
    <lineage>
        <taxon>Bacteria</taxon>
        <taxon>Bacillati</taxon>
        <taxon>Actinomycetota</taxon>
        <taxon>Actinomycetes</taxon>
        <taxon>Propionibacteriales</taxon>
        <taxon>Actinopolymorphaceae</taxon>
        <taxon>Actinopolymorpha</taxon>
    </lineage>
</organism>
<evidence type="ECO:0000313" key="6">
    <source>
        <dbReference type="Proteomes" id="UP000638648"/>
    </source>
</evidence>
<dbReference type="InterPro" id="IPR046867">
    <property type="entry name" value="AldOxase/xan_DH_MoCoBD2"/>
</dbReference>
<dbReference type="GO" id="GO:0004854">
    <property type="term" value="F:xanthine dehydrogenase activity"/>
    <property type="evidence" value="ECO:0007669"/>
    <property type="project" value="UniProtKB-EC"/>
</dbReference>
<dbReference type="InterPro" id="IPR008274">
    <property type="entry name" value="AldOxase/xan_DH_MoCoBD1"/>
</dbReference>
<dbReference type="PANTHER" id="PTHR11908:SF132">
    <property type="entry name" value="ALDEHYDE OXIDASE 1-RELATED"/>
    <property type="match status" value="1"/>
</dbReference>
<dbReference type="Pfam" id="PF02738">
    <property type="entry name" value="MoCoBD_1"/>
    <property type="match status" value="1"/>
</dbReference>
<evidence type="ECO:0000256" key="3">
    <source>
        <dbReference type="SAM" id="MobiDB-lite"/>
    </source>
</evidence>
<feature type="compositionally biased region" description="Basic residues" evidence="3">
    <location>
        <begin position="618"/>
        <end position="648"/>
    </location>
</feature>
<dbReference type="Pfam" id="PF01315">
    <property type="entry name" value="Ald_Xan_dh_C"/>
    <property type="match status" value="1"/>
</dbReference>
<protein>
    <submittedName>
        <fullName evidence="5">Xanthine dehydrogenase YagR molybdenum-binding subunit</fullName>
        <ecNumber evidence="5">1.17.1.4</ecNumber>
    </submittedName>
</protein>
<feature type="domain" description="Aldehyde oxidase/xanthine dehydrogenase a/b hammerhead" evidence="4">
    <location>
        <begin position="24"/>
        <end position="128"/>
    </location>
</feature>
<evidence type="ECO:0000256" key="1">
    <source>
        <dbReference type="ARBA" id="ARBA00022505"/>
    </source>
</evidence>
<dbReference type="InterPro" id="IPR000674">
    <property type="entry name" value="Ald_Oxase/Xan_DH_a/b"/>
</dbReference>